<dbReference type="InterPro" id="IPR013653">
    <property type="entry name" value="GCN5-like_dom"/>
</dbReference>
<dbReference type="EMBL" id="VOBR01000032">
    <property type="protein sequence ID" value="TWP46525.1"/>
    <property type="molecule type" value="Genomic_DNA"/>
</dbReference>
<evidence type="ECO:0000313" key="3">
    <source>
        <dbReference type="Proteomes" id="UP000316639"/>
    </source>
</evidence>
<keyword evidence="2" id="KW-0808">Transferase</keyword>
<comment type="caution">
    <text evidence="2">The sequence shown here is derived from an EMBL/GenBank/DDBJ whole genome shotgun (WGS) entry which is preliminary data.</text>
</comment>
<dbReference type="Proteomes" id="UP000316639">
    <property type="component" value="Unassembled WGS sequence"/>
</dbReference>
<organism evidence="2 3">
    <name type="scientific">Lentzea tibetensis</name>
    <dbReference type="NCBI Taxonomy" id="2591470"/>
    <lineage>
        <taxon>Bacteria</taxon>
        <taxon>Bacillati</taxon>
        <taxon>Actinomycetota</taxon>
        <taxon>Actinomycetes</taxon>
        <taxon>Pseudonocardiales</taxon>
        <taxon>Pseudonocardiaceae</taxon>
        <taxon>Lentzea</taxon>
    </lineage>
</organism>
<dbReference type="PROSITE" id="PS51186">
    <property type="entry name" value="GNAT"/>
    <property type="match status" value="1"/>
</dbReference>
<accession>A0A563EIV9</accession>
<dbReference type="AlphaFoldDB" id="A0A563EIV9"/>
<dbReference type="InterPro" id="IPR000182">
    <property type="entry name" value="GNAT_dom"/>
</dbReference>
<dbReference type="RefSeq" id="WP_146358656.1">
    <property type="nucleotide sequence ID" value="NZ_VOBR01000032.1"/>
</dbReference>
<sequence>MWETLEEFYDAVPRHSARVEEHGSLVLFVQAHEGGWPLYARPRFPGGEPTVDDVAEMRARQRELGVPEAFEWVHETTPGLLEAAEQAGLSVLRAPLLVLDPHLLPPADDERVRVLDEAPEVLGVVGRLAFSVPGTEKGELGTAERDAELTGAAPEPSMNRHAAAELPGHGVVAVGTAQRAGDVVEIAGVGTLPAARRQGLGGAITAALAHDALDRGAKIVFVSAGSETIAQVYERVGFRRVGTACIAEPG</sequence>
<dbReference type="InterPro" id="IPR016181">
    <property type="entry name" value="Acyl_CoA_acyltransferase"/>
</dbReference>
<evidence type="ECO:0000313" key="2">
    <source>
        <dbReference type="EMBL" id="TWP46525.1"/>
    </source>
</evidence>
<keyword evidence="3" id="KW-1185">Reference proteome</keyword>
<protein>
    <submittedName>
        <fullName evidence="2">GNAT family N-acetyltransferase</fullName>
    </submittedName>
</protein>
<proteinExistence type="predicted"/>
<dbReference type="Pfam" id="PF08445">
    <property type="entry name" value="FR47"/>
    <property type="match status" value="1"/>
</dbReference>
<dbReference type="SUPFAM" id="SSF55729">
    <property type="entry name" value="Acyl-CoA N-acyltransferases (Nat)"/>
    <property type="match status" value="1"/>
</dbReference>
<dbReference type="OrthoDB" id="5503463at2"/>
<feature type="domain" description="N-acetyltransferase" evidence="1">
    <location>
        <begin position="101"/>
        <end position="250"/>
    </location>
</feature>
<reference evidence="2 3" key="1">
    <citation type="submission" date="2019-07" db="EMBL/GenBank/DDBJ databases">
        <title>Lentzea xizangensis sp. nov., isolated from Qinghai-Tibetan Plateau Soils.</title>
        <authorList>
            <person name="Huang J."/>
        </authorList>
    </citation>
    <scope>NUCLEOTIDE SEQUENCE [LARGE SCALE GENOMIC DNA]</scope>
    <source>
        <strain evidence="2 3">FXJ1.1311</strain>
    </source>
</reference>
<evidence type="ECO:0000259" key="1">
    <source>
        <dbReference type="PROSITE" id="PS51186"/>
    </source>
</evidence>
<dbReference type="CDD" id="cd04301">
    <property type="entry name" value="NAT_SF"/>
    <property type="match status" value="1"/>
</dbReference>
<name>A0A563EIV9_9PSEU</name>
<dbReference type="Gene3D" id="3.40.630.30">
    <property type="match status" value="1"/>
</dbReference>
<gene>
    <name evidence="2" type="ORF">FKR81_35795</name>
</gene>
<dbReference type="GO" id="GO:0016747">
    <property type="term" value="F:acyltransferase activity, transferring groups other than amino-acyl groups"/>
    <property type="evidence" value="ECO:0007669"/>
    <property type="project" value="InterPro"/>
</dbReference>